<dbReference type="PANTHER" id="PTHR44259:SF93">
    <property type="entry name" value="PROTEIN, PUTATIVE (DUF295)-RELATED"/>
    <property type="match status" value="1"/>
</dbReference>
<dbReference type="AlphaFoldDB" id="A0A396H0R6"/>
<protein>
    <recommendedName>
        <fullName evidence="1">KIB1-4 beta-propeller domain-containing protein</fullName>
    </recommendedName>
</protein>
<dbReference type="Gramene" id="rna41493">
    <property type="protein sequence ID" value="RHN46952.1"/>
    <property type="gene ID" value="gene41493"/>
</dbReference>
<organism evidence="2">
    <name type="scientific">Medicago truncatula</name>
    <name type="common">Barrel medic</name>
    <name type="synonym">Medicago tribuloides</name>
    <dbReference type="NCBI Taxonomy" id="3880"/>
    <lineage>
        <taxon>Eukaryota</taxon>
        <taxon>Viridiplantae</taxon>
        <taxon>Streptophyta</taxon>
        <taxon>Embryophyta</taxon>
        <taxon>Tracheophyta</taxon>
        <taxon>Spermatophyta</taxon>
        <taxon>Magnoliopsida</taxon>
        <taxon>eudicotyledons</taxon>
        <taxon>Gunneridae</taxon>
        <taxon>Pentapetalae</taxon>
        <taxon>rosids</taxon>
        <taxon>fabids</taxon>
        <taxon>Fabales</taxon>
        <taxon>Fabaceae</taxon>
        <taxon>Papilionoideae</taxon>
        <taxon>50 kb inversion clade</taxon>
        <taxon>NPAAA clade</taxon>
        <taxon>Hologalegina</taxon>
        <taxon>IRL clade</taxon>
        <taxon>Trifolieae</taxon>
        <taxon>Medicago</taxon>
    </lineage>
</organism>
<dbReference type="EMBL" id="PSQE01000007">
    <property type="protein sequence ID" value="RHN46952.1"/>
    <property type="molecule type" value="Genomic_DNA"/>
</dbReference>
<reference evidence="2" key="1">
    <citation type="journal article" date="2018" name="Nat. Plants">
        <title>Whole-genome landscape of Medicago truncatula symbiotic genes.</title>
        <authorList>
            <person name="Pecrix Y."/>
            <person name="Gamas P."/>
            <person name="Carrere S."/>
        </authorList>
    </citation>
    <scope>NUCLEOTIDE SEQUENCE</scope>
    <source>
        <tissue evidence="2">Leaves</tissue>
    </source>
</reference>
<evidence type="ECO:0000259" key="1">
    <source>
        <dbReference type="Pfam" id="PF03478"/>
    </source>
</evidence>
<proteinExistence type="predicted"/>
<dbReference type="InterPro" id="IPR050942">
    <property type="entry name" value="F-box_BR-signaling"/>
</dbReference>
<name>A0A396H0R6_MEDTR</name>
<accession>A0A396H0R6</accession>
<gene>
    <name evidence="2" type="ORF">MtrunA17_Chr7g0247701</name>
</gene>
<comment type="caution">
    <text evidence="2">The sequence shown here is derived from an EMBL/GenBank/DDBJ whole genome shotgun (WGS) entry which is preliminary data.</text>
</comment>
<evidence type="ECO:0000313" key="2">
    <source>
        <dbReference type="EMBL" id="RHN46952.1"/>
    </source>
</evidence>
<dbReference type="Proteomes" id="UP000265566">
    <property type="component" value="Chromosome 7"/>
</dbReference>
<dbReference type="InterPro" id="IPR005174">
    <property type="entry name" value="KIB1-4_b-propeller"/>
</dbReference>
<dbReference type="Pfam" id="PF03478">
    <property type="entry name" value="Beta-prop_KIB1-4"/>
    <property type="match status" value="1"/>
</dbReference>
<sequence length="389" mass="44472">MRKVDWSNLDCYPLSLVLDELEEHIDHVRFGVVCKSCLSIAKLNHKNHQFRIDVPPMLMILSNKLSRKRAKSKRKMKSLYSIPSAKEYPIQLSHPSIIKSKTCLGCSHGWLALVDKNNAITLVNPFKSSIAPISLPHLESLNKVTLSADPITSPSDYVVAAIYNFGSLAFKRASQSFWIRADTNEFSFTNVVFYEGLVFADSEQDFIVSFKLNNPPCDDSIDLNFTYLEKIAITPYFCPEEYYYGNTYFVKSLTGDTWMVKRCLIDPHNLTYKLYVFKMEMDAQSGKVEQIKKLESLENNILFVGIGDSISVSAACFSKFEKDSIYFIYDGDEDDLELQIYNAKDGSYRSQSLPISFKRMLHLWVDPNFNGIDLFIFTLGILIIDPFND</sequence>
<dbReference type="PANTHER" id="PTHR44259">
    <property type="entry name" value="OS07G0183000 PROTEIN-RELATED"/>
    <property type="match status" value="1"/>
</dbReference>
<feature type="domain" description="KIB1-4 beta-propeller" evidence="1">
    <location>
        <begin position="79"/>
        <end position="342"/>
    </location>
</feature>